<evidence type="ECO:0000256" key="5">
    <source>
        <dbReference type="ARBA" id="ARBA00022490"/>
    </source>
</evidence>
<reference evidence="12" key="1">
    <citation type="journal article" date="2014" name="Int. J. Syst. Evol. Microbiol.">
        <title>Complete genome sequence of Corynebacterium casei LMG S-19264T (=DSM 44701T), isolated from a smear-ripened cheese.</title>
        <authorList>
            <consortium name="US DOE Joint Genome Institute (JGI-PGF)"/>
            <person name="Walter F."/>
            <person name="Albersmeier A."/>
            <person name="Kalinowski J."/>
            <person name="Ruckert C."/>
        </authorList>
    </citation>
    <scope>NUCLEOTIDE SEQUENCE</scope>
    <source>
        <strain evidence="12">JCM 4386</strain>
    </source>
</reference>
<keyword evidence="8" id="KW-0949">S-adenosyl-L-methionine</keyword>
<dbReference type="InterPro" id="IPR000682">
    <property type="entry name" value="PCMT"/>
</dbReference>
<protein>
    <recommendedName>
        <fullName evidence="4">Protein-L-isoaspartate O-methyltransferase</fullName>
        <ecNumber evidence="3">2.1.1.77</ecNumber>
    </recommendedName>
    <alternativeName>
        <fullName evidence="11">L-isoaspartyl protein carboxyl methyltransferase</fullName>
    </alternativeName>
    <alternativeName>
        <fullName evidence="9">Protein L-isoaspartyl methyltransferase</fullName>
    </alternativeName>
    <alternativeName>
        <fullName evidence="10">Protein-beta-aspartate methyltransferase</fullName>
    </alternativeName>
</protein>
<dbReference type="Proteomes" id="UP000606194">
    <property type="component" value="Unassembled WGS sequence"/>
</dbReference>
<dbReference type="AlphaFoldDB" id="A0A918FPX6"/>
<keyword evidence="13" id="KW-1185">Reference proteome</keyword>
<keyword evidence="6" id="KW-0489">Methyltransferase</keyword>
<dbReference type="RefSeq" id="WP_190147140.1">
    <property type="nucleotide sequence ID" value="NZ_BMTL01000001.1"/>
</dbReference>
<dbReference type="InterPro" id="IPR029063">
    <property type="entry name" value="SAM-dependent_MTases_sf"/>
</dbReference>
<evidence type="ECO:0000256" key="8">
    <source>
        <dbReference type="ARBA" id="ARBA00022691"/>
    </source>
</evidence>
<comment type="subcellular location">
    <subcellularLocation>
        <location evidence="1">Cytoplasm</location>
    </subcellularLocation>
</comment>
<reference evidence="12" key="2">
    <citation type="submission" date="2020-09" db="EMBL/GenBank/DDBJ databases">
        <authorList>
            <person name="Sun Q."/>
            <person name="Ohkuma M."/>
        </authorList>
    </citation>
    <scope>NUCLEOTIDE SEQUENCE</scope>
    <source>
        <strain evidence="12">JCM 4386</strain>
    </source>
</reference>
<evidence type="ECO:0000256" key="7">
    <source>
        <dbReference type="ARBA" id="ARBA00022679"/>
    </source>
</evidence>
<evidence type="ECO:0000313" key="13">
    <source>
        <dbReference type="Proteomes" id="UP000606194"/>
    </source>
</evidence>
<evidence type="ECO:0000313" key="12">
    <source>
        <dbReference type="EMBL" id="GGR65882.1"/>
    </source>
</evidence>
<dbReference type="GO" id="GO:0005737">
    <property type="term" value="C:cytoplasm"/>
    <property type="evidence" value="ECO:0007669"/>
    <property type="project" value="UniProtKB-SubCell"/>
</dbReference>
<proteinExistence type="inferred from homology"/>
<evidence type="ECO:0000256" key="10">
    <source>
        <dbReference type="ARBA" id="ARBA00031323"/>
    </source>
</evidence>
<evidence type="ECO:0000256" key="11">
    <source>
        <dbReference type="ARBA" id="ARBA00031350"/>
    </source>
</evidence>
<keyword evidence="5" id="KW-0963">Cytoplasm</keyword>
<comment type="caution">
    <text evidence="12">The sequence shown here is derived from an EMBL/GenBank/DDBJ whole genome shotgun (WGS) entry which is preliminary data.</text>
</comment>
<keyword evidence="7" id="KW-0808">Transferase</keyword>
<accession>A0A918FPX6</accession>
<name>A0A918FPX6_9ACTN</name>
<dbReference type="CDD" id="cd02440">
    <property type="entry name" value="AdoMet_MTases"/>
    <property type="match status" value="1"/>
</dbReference>
<evidence type="ECO:0000256" key="6">
    <source>
        <dbReference type="ARBA" id="ARBA00022603"/>
    </source>
</evidence>
<dbReference type="GO" id="GO:0032259">
    <property type="term" value="P:methylation"/>
    <property type="evidence" value="ECO:0007669"/>
    <property type="project" value="UniProtKB-KW"/>
</dbReference>
<dbReference type="GO" id="GO:0004719">
    <property type="term" value="F:protein-L-isoaspartate (D-aspartate) O-methyltransferase activity"/>
    <property type="evidence" value="ECO:0007669"/>
    <property type="project" value="UniProtKB-EC"/>
</dbReference>
<dbReference type="PANTHER" id="PTHR11579">
    <property type="entry name" value="PROTEIN-L-ISOASPARTATE O-METHYLTRANSFERASE"/>
    <property type="match status" value="1"/>
</dbReference>
<dbReference type="Gene3D" id="3.40.50.150">
    <property type="entry name" value="Vaccinia Virus protein VP39"/>
    <property type="match status" value="1"/>
</dbReference>
<comment type="similarity">
    <text evidence="2">Belongs to the methyltransferase superfamily. L-isoaspartyl/D-aspartyl protein methyltransferase family.</text>
</comment>
<gene>
    <name evidence="12" type="ORF">GCM10010269_00520</name>
</gene>
<evidence type="ECO:0000256" key="1">
    <source>
        <dbReference type="ARBA" id="ARBA00004496"/>
    </source>
</evidence>
<dbReference type="SUPFAM" id="SSF53335">
    <property type="entry name" value="S-adenosyl-L-methionine-dependent methyltransferases"/>
    <property type="match status" value="1"/>
</dbReference>
<dbReference type="Pfam" id="PF01135">
    <property type="entry name" value="PCMT"/>
    <property type="match status" value="1"/>
</dbReference>
<organism evidence="12 13">
    <name type="scientific">Streptomyces humidus</name>
    <dbReference type="NCBI Taxonomy" id="52259"/>
    <lineage>
        <taxon>Bacteria</taxon>
        <taxon>Bacillati</taxon>
        <taxon>Actinomycetota</taxon>
        <taxon>Actinomycetes</taxon>
        <taxon>Kitasatosporales</taxon>
        <taxon>Streptomycetaceae</taxon>
        <taxon>Streptomyces</taxon>
    </lineage>
</organism>
<evidence type="ECO:0000256" key="2">
    <source>
        <dbReference type="ARBA" id="ARBA00005369"/>
    </source>
</evidence>
<dbReference type="EC" id="2.1.1.77" evidence="3"/>
<evidence type="ECO:0000256" key="4">
    <source>
        <dbReference type="ARBA" id="ARBA00013346"/>
    </source>
</evidence>
<dbReference type="PANTHER" id="PTHR11579:SF0">
    <property type="entry name" value="PROTEIN-L-ISOASPARTATE(D-ASPARTATE) O-METHYLTRANSFERASE"/>
    <property type="match status" value="1"/>
</dbReference>
<dbReference type="PROSITE" id="PS01279">
    <property type="entry name" value="PCMT"/>
    <property type="match status" value="1"/>
</dbReference>
<evidence type="ECO:0000256" key="3">
    <source>
        <dbReference type="ARBA" id="ARBA00011890"/>
    </source>
</evidence>
<sequence length="336" mass="36196">MGEHELGGGLADLAVSERAALVREIDASGALAADPRWREAFATVPRHLFVPYYYVSGAGGYERRWCESPDPRSRERWLRGAYEDVPLATRIRDGALLSSSSQPSLMALMLAELRVEDSARVLEIGAGTGYNAALLSYRLGDANVTTVDLDPEITESARRHLADAGYRPAVVTGDGARGVPGRAPFDRIIATCMTGSIPSAWLAQCTPGALVLAPLATGLIVLTVRDAGHAEGRFLRTAAFFVPLRGADRHDPEPVALAGVPHRARHSDRFRFLLALTRDALDPRDAYVLWEREGMPGRERYGITVGPGHAWAWLDAPEGPYAWPLPGSSGPAAAQA</sequence>
<evidence type="ECO:0000256" key="9">
    <source>
        <dbReference type="ARBA" id="ARBA00030757"/>
    </source>
</evidence>
<dbReference type="EMBL" id="BMTL01000001">
    <property type="protein sequence ID" value="GGR65882.1"/>
    <property type="molecule type" value="Genomic_DNA"/>
</dbReference>